<comment type="caution">
    <text evidence="1">The sequence shown here is derived from an EMBL/GenBank/DDBJ whole genome shotgun (WGS) entry which is preliminary data.</text>
</comment>
<evidence type="ECO:0000313" key="1">
    <source>
        <dbReference type="EMBL" id="MBB5574616.1"/>
    </source>
</evidence>
<feature type="non-terminal residue" evidence="1">
    <location>
        <position position="33"/>
    </location>
</feature>
<sequence length="33" mass="3793">MNVCGVHAPSIFQLQRPEADFRPSNELTEEYLT</sequence>
<dbReference type="Proteomes" id="UP000549882">
    <property type="component" value="Unassembled WGS sequence"/>
</dbReference>
<keyword evidence="2" id="KW-1185">Reference proteome</keyword>
<gene>
    <name evidence="1" type="ORF">GGD50_003245</name>
</gene>
<dbReference type="AlphaFoldDB" id="A0A7W8XSC9"/>
<dbReference type="EMBL" id="JACHBI010000006">
    <property type="protein sequence ID" value="MBB5574616.1"/>
    <property type="molecule type" value="Genomic_DNA"/>
</dbReference>
<proteinExistence type="predicted"/>
<accession>A0A7W8XSC9</accession>
<evidence type="ECO:0000313" key="2">
    <source>
        <dbReference type="Proteomes" id="UP000549882"/>
    </source>
</evidence>
<organism evidence="1 2">
    <name type="scientific">Rhizobium paranaense</name>
    <dbReference type="NCBI Taxonomy" id="1650438"/>
    <lineage>
        <taxon>Bacteria</taxon>
        <taxon>Pseudomonadati</taxon>
        <taxon>Pseudomonadota</taxon>
        <taxon>Alphaproteobacteria</taxon>
        <taxon>Hyphomicrobiales</taxon>
        <taxon>Rhizobiaceae</taxon>
        <taxon>Rhizobium/Agrobacterium group</taxon>
        <taxon>Rhizobium</taxon>
    </lineage>
</organism>
<name>A0A7W8XSC9_9HYPH</name>
<reference evidence="1 2" key="1">
    <citation type="submission" date="2020-08" db="EMBL/GenBank/DDBJ databases">
        <title>Genomic Encyclopedia of Type Strains, Phase IV (KMG-V): Genome sequencing to study the core and pangenomes of soil and plant-associated prokaryotes.</title>
        <authorList>
            <person name="Whitman W."/>
        </authorList>
    </citation>
    <scope>NUCLEOTIDE SEQUENCE [LARGE SCALE GENOMIC DNA]</scope>
    <source>
        <strain evidence="1 2">SEMIA 4064</strain>
    </source>
</reference>
<protein>
    <submittedName>
        <fullName evidence="1">Uncharacterized protein</fullName>
    </submittedName>
</protein>